<dbReference type="Gene3D" id="3.10.580.10">
    <property type="entry name" value="CBS-domain"/>
    <property type="match status" value="1"/>
</dbReference>
<evidence type="ECO:0000256" key="6">
    <source>
        <dbReference type="ARBA" id="ARBA00023136"/>
    </source>
</evidence>
<dbReference type="OrthoDB" id="9798188at2"/>
<dbReference type="PROSITE" id="PS51371">
    <property type="entry name" value="CBS"/>
    <property type="match status" value="1"/>
</dbReference>
<name>A0A0D2G7I9_9BACT</name>
<dbReference type="InterPro" id="IPR000644">
    <property type="entry name" value="CBS_dom"/>
</dbReference>
<keyword evidence="2 8" id="KW-0812">Transmembrane</keyword>
<feature type="transmembrane region" description="Helical" evidence="9">
    <location>
        <begin position="58"/>
        <end position="81"/>
    </location>
</feature>
<dbReference type="Pfam" id="PF00571">
    <property type="entry name" value="CBS"/>
    <property type="match status" value="2"/>
</dbReference>
<evidence type="ECO:0000256" key="3">
    <source>
        <dbReference type="ARBA" id="ARBA00022737"/>
    </source>
</evidence>
<evidence type="ECO:0000259" key="11">
    <source>
        <dbReference type="PROSITE" id="PS51846"/>
    </source>
</evidence>
<evidence type="ECO:0000256" key="1">
    <source>
        <dbReference type="ARBA" id="ARBA00004141"/>
    </source>
</evidence>
<dbReference type="InParanoid" id="A0A0D2G7I9"/>
<dbReference type="EMBL" id="AZAC01000078">
    <property type="protein sequence ID" value="KIX10917.1"/>
    <property type="molecule type" value="Genomic_DNA"/>
</dbReference>
<evidence type="ECO:0000256" key="8">
    <source>
        <dbReference type="PROSITE-ProRule" id="PRU01193"/>
    </source>
</evidence>
<evidence type="ECO:0000313" key="12">
    <source>
        <dbReference type="EMBL" id="KIX10917.1"/>
    </source>
</evidence>
<organism evidence="12 13">
    <name type="scientific">Dethiosulfatarculus sandiegensis</name>
    <dbReference type="NCBI Taxonomy" id="1429043"/>
    <lineage>
        <taxon>Bacteria</taxon>
        <taxon>Pseudomonadati</taxon>
        <taxon>Thermodesulfobacteriota</taxon>
        <taxon>Desulfarculia</taxon>
        <taxon>Desulfarculales</taxon>
        <taxon>Desulfarculaceae</taxon>
        <taxon>Dethiosulfatarculus</taxon>
    </lineage>
</organism>
<feature type="domain" description="CNNM transmembrane" evidence="11">
    <location>
        <begin position="1"/>
        <end position="180"/>
    </location>
</feature>
<dbReference type="Pfam" id="PF01595">
    <property type="entry name" value="CNNM"/>
    <property type="match status" value="1"/>
</dbReference>
<keyword evidence="13" id="KW-1185">Reference proteome</keyword>
<evidence type="ECO:0000259" key="10">
    <source>
        <dbReference type="PROSITE" id="PS51371"/>
    </source>
</evidence>
<protein>
    <recommendedName>
        <fullName evidence="14">Hemolysin</fullName>
    </recommendedName>
</protein>
<evidence type="ECO:0000256" key="9">
    <source>
        <dbReference type="SAM" id="Phobius"/>
    </source>
</evidence>
<evidence type="ECO:0008006" key="14">
    <source>
        <dbReference type="Google" id="ProtNLM"/>
    </source>
</evidence>
<dbReference type="PANTHER" id="PTHR22777:SF4">
    <property type="entry name" value="UPF0053 PROTEIN SLL1254"/>
    <property type="match status" value="1"/>
</dbReference>
<dbReference type="InterPro" id="IPR002550">
    <property type="entry name" value="CNNM"/>
</dbReference>
<dbReference type="STRING" id="1429043.X474_27285"/>
<sequence>MATLILAVSFSICISALCSLLESILYSTPHITLESASARGEDQASGMKRLKSNVEVPLTAILILNTVANTAGASLAGWAAGQVWGVKYLWVFSLVFTLAILLFSEIIPKTVGAVHWPLLWRHSVKPLDVMVAATKPFIKLLRLVTNLIIRSAPEMVIVSEDDILAAARLGAREGEITIMEHNLIHNIIKLEDLKAEDIMTPRTVIFSANGDTPVFKLKKEARTWQYSRIPVWVGGREDFQGYVLRRDVANADSGKENLLLKEILHAPVRFVPNTANALNLLSSFLRRKEHMYMVVDEYGGIMGLVTLEDVLESLVGSEIVDETDTVADLQVLARRRGATVLKFEDLLKEPEEEKKQ</sequence>
<accession>A0A0D2G7I9</accession>
<keyword evidence="3" id="KW-0677">Repeat</keyword>
<comment type="caution">
    <text evidence="12">The sequence shown here is derived from an EMBL/GenBank/DDBJ whole genome shotgun (WGS) entry which is preliminary data.</text>
</comment>
<dbReference type="CDD" id="cd04590">
    <property type="entry name" value="CBS_pair_CorC_HlyC_assoc"/>
    <property type="match status" value="1"/>
</dbReference>
<evidence type="ECO:0000256" key="7">
    <source>
        <dbReference type="PROSITE-ProRule" id="PRU00703"/>
    </source>
</evidence>
<dbReference type="PROSITE" id="PS51846">
    <property type="entry name" value="CNNM"/>
    <property type="match status" value="1"/>
</dbReference>
<evidence type="ECO:0000256" key="4">
    <source>
        <dbReference type="ARBA" id="ARBA00022989"/>
    </source>
</evidence>
<dbReference type="RefSeq" id="WP_044352738.1">
    <property type="nucleotide sequence ID" value="NZ_AZAC01000078.1"/>
</dbReference>
<proteinExistence type="predicted"/>
<feature type="transmembrane region" description="Helical" evidence="9">
    <location>
        <begin position="88"/>
        <end position="107"/>
    </location>
</feature>
<gene>
    <name evidence="12" type="ORF">X474_27285</name>
</gene>
<dbReference type="GO" id="GO:0005886">
    <property type="term" value="C:plasma membrane"/>
    <property type="evidence" value="ECO:0007669"/>
    <property type="project" value="TreeGrafter"/>
</dbReference>
<dbReference type="InterPro" id="IPR044751">
    <property type="entry name" value="Ion_transp-like_CBS"/>
</dbReference>
<keyword evidence="6 8" id="KW-0472">Membrane</keyword>
<reference evidence="12 13" key="1">
    <citation type="submission" date="2013-11" db="EMBL/GenBank/DDBJ databases">
        <title>Metagenomic analysis of a methanogenic consortium involved in long chain n-alkane degradation.</title>
        <authorList>
            <person name="Davidova I.A."/>
            <person name="Callaghan A.V."/>
            <person name="Wawrik B."/>
            <person name="Pruitt S."/>
            <person name="Marks C."/>
            <person name="Duncan K.E."/>
            <person name="Suflita J.M."/>
        </authorList>
    </citation>
    <scope>NUCLEOTIDE SEQUENCE [LARGE SCALE GENOMIC DNA]</scope>
    <source>
        <strain evidence="12 13">SPR</strain>
    </source>
</reference>
<feature type="domain" description="CBS" evidence="10">
    <location>
        <begin position="263"/>
        <end position="322"/>
    </location>
</feature>
<keyword evidence="5 7" id="KW-0129">CBS domain</keyword>
<dbReference type="AlphaFoldDB" id="A0A0D2G7I9"/>
<dbReference type="SUPFAM" id="SSF54631">
    <property type="entry name" value="CBS-domain pair"/>
    <property type="match status" value="1"/>
</dbReference>
<dbReference type="InterPro" id="IPR046342">
    <property type="entry name" value="CBS_dom_sf"/>
</dbReference>
<evidence type="ECO:0000256" key="5">
    <source>
        <dbReference type="ARBA" id="ARBA00023122"/>
    </source>
</evidence>
<dbReference type="PANTHER" id="PTHR22777">
    <property type="entry name" value="HEMOLYSIN-RELATED"/>
    <property type="match status" value="1"/>
</dbReference>
<evidence type="ECO:0000313" key="13">
    <source>
        <dbReference type="Proteomes" id="UP000032233"/>
    </source>
</evidence>
<evidence type="ECO:0000256" key="2">
    <source>
        <dbReference type="ARBA" id="ARBA00022692"/>
    </source>
</evidence>
<keyword evidence="4 8" id="KW-1133">Transmembrane helix</keyword>
<comment type="subcellular location">
    <subcellularLocation>
        <location evidence="1">Membrane</location>
        <topology evidence="1">Multi-pass membrane protein</topology>
    </subcellularLocation>
</comment>
<dbReference type="Proteomes" id="UP000032233">
    <property type="component" value="Unassembled WGS sequence"/>
</dbReference>